<dbReference type="PANTHER" id="PTHR11214:SF3">
    <property type="entry name" value="BETA-1,3-GALACTOSYLTRANSFERASE 6"/>
    <property type="match status" value="1"/>
</dbReference>
<evidence type="ECO:0000256" key="13">
    <source>
        <dbReference type="ARBA" id="ARBA00023180"/>
    </source>
</evidence>
<keyword evidence="8 15" id="KW-0812">Transmembrane</keyword>
<organism evidence="16">
    <name type="scientific">Arion vulgaris</name>
    <dbReference type="NCBI Taxonomy" id="1028688"/>
    <lineage>
        <taxon>Eukaryota</taxon>
        <taxon>Metazoa</taxon>
        <taxon>Spiralia</taxon>
        <taxon>Lophotrochozoa</taxon>
        <taxon>Mollusca</taxon>
        <taxon>Gastropoda</taxon>
        <taxon>Heterobranchia</taxon>
        <taxon>Euthyneura</taxon>
        <taxon>Panpulmonata</taxon>
        <taxon>Eupulmonata</taxon>
        <taxon>Stylommatophora</taxon>
        <taxon>Helicina</taxon>
        <taxon>Arionoidea</taxon>
        <taxon>Arionidae</taxon>
        <taxon>Arion</taxon>
    </lineage>
</organism>
<evidence type="ECO:0000256" key="8">
    <source>
        <dbReference type="ARBA" id="ARBA00022692"/>
    </source>
</evidence>
<evidence type="ECO:0000256" key="14">
    <source>
        <dbReference type="ARBA" id="ARBA00023211"/>
    </source>
</evidence>
<dbReference type="InterPro" id="IPR002659">
    <property type="entry name" value="Glyco_trans_31"/>
</dbReference>
<comment type="cofactor">
    <cofactor evidence="1">
        <name>Mn(2+)</name>
        <dbReference type="ChEBI" id="CHEBI:29035"/>
    </cofactor>
</comment>
<keyword evidence="10 15" id="KW-1133">Transmembrane helix</keyword>
<evidence type="ECO:0000256" key="3">
    <source>
        <dbReference type="ARBA" id="ARBA00004840"/>
    </source>
</evidence>
<dbReference type="EMBL" id="HACG01005136">
    <property type="protein sequence ID" value="CEK52001.1"/>
    <property type="molecule type" value="Transcribed_RNA"/>
</dbReference>
<evidence type="ECO:0000256" key="1">
    <source>
        <dbReference type="ARBA" id="ARBA00001936"/>
    </source>
</evidence>
<feature type="transmembrane region" description="Helical" evidence="15">
    <location>
        <begin position="20"/>
        <end position="39"/>
    </location>
</feature>
<evidence type="ECO:0000256" key="2">
    <source>
        <dbReference type="ARBA" id="ARBA00004323"/>
    </source>
</evidence>
<keyword evidence="13" id="KW-0325">Glycoprotein</keyword>
<evidence type="ECO:0000256" key="4">
    <source>
        <dbReference type="ARBA" id="ARBA00005093"/>
    </source>
</evidence>
<dbReference type="Gene3D" id="3.90.550.50">
    <property type="match status" value="1"/>
</dbReference>
<protein>
    <recommendedName>
        <fullName evidence="15">Hexosyltransferase</fullName>
        <ecNumber evidence="15">2.4.1.-</ecNumber>
    </recommendedName>
</protein>
<evidence type="ECO:0000256" key="7">
    <source>
        <dbReference type="ARBA" id="ARBA00022679"/>
    </source>
</evidence>
<evidence type="ECO:0000256" key="11">
    <source>
        <dbReference type="ARBA" id="ARBA00023034"/>
    </source>
</evidence>
<gene>
    <name evidence="16" type="primary">ORF15100</name>
</gene>
<evidence type="ECO:0000256" key="10">
    <source>
        <dbReference type="ARBA" id="ARBA00022989"/>
    </source>
</evidence>
<dbReference type="EC" id="2.4.1.-" evidence="15"/>
<dbReference type="GO" id="GO:0006493">
    <property type="term" value="P:protein O-linked glycosylation"/>
    <property type="evidence" value="ECO:0007669"/>
    <property type="project" value="TreeGrafter"/>
</dbReference>
<comment type="subcellular location">
    <subcellularLocation>
        <location evidence="2 15">Golgi apparatus membrane</location>
        <topology evidence="2 15">Single-pass type II membrane protein</topology>
    </subcellularLocation>
</comment>
<keyword evidence="14" id="KW-0464">Manganese</keyword>
<comment type="pathway">
    <text evidence="4">Glycan metabolism; heparan sulfate biosynthesis.</text>
</comment>
<reference evidence="16" key="1">
    <citation type="submission" date="2014-12" db="EMBL/GenBank/DDBJ databases">
        <title>Insight into the proteome of Arion vulgaris.</title>
        <authorList>
            <person name="Aradska J."/>
            <person name="Bulat T."/>
            <person name="Smidak R."/>
            <person name="Sarate P."/>
            <person name="Gangsoo J."/>
            <person name="Sialana F."/>
            <person name="Bilban M."/>
            <person name="Lubec G."/>
        </authorList>
    </citation>
    <scope>NUCLEOTIDE SEQUENCE</scope>
    <source>
        <tissue evidence="16">Skin</tissue>
    </source>
</reference>
<evidence type="ECO:0000256" key="5">
    <source>
        <dbReference type="ARBA" id="ARBA00008661"/>
    </source>
</evidence>
<dbReference type="GO" id="GO:0006024">
    <property type="term" value="P:glycosaminoglycan biosynthetic process"/>
    <property type="evidence" value="ECO:0007669"/>
    <property type="project" value="UniProtKB-ARBA"/>
</dbReference>
<keyword evidence="11 15" id="KW-0333">Golgi apparatus</keyword>
<evidence type="ECO:0000256" key="15">
    <source>
        <dbReference type="RuleBase" id="RU363063"/>
    </source>
</evidence>
<keyword evidence="6 15" id="KW-0328">Glycosyltransferase</keyword>
<dbReference type="GO" id="GO:0047220">
    <property type="term" value="F:galactosylxylosylprotein 3-beta-galactosyltransferase activity"/>
    <property type="evidence" value="ECO:0007669"/>
    <property type="project" value="TreeGrafter"/>
</dbReference>
<evidence type="ECO:0000313" key="16">
    <source>
        <dbReference type="EMBL" id="CEK52001.1"/>
    </source>
</evidence>
<dbReference type="FunFam" id="3.90.550.50:FF:000018">
    <property type="entry name" value="Hexosyltransferase"/>
    <property type="match status" value="1"/>
</dbReference>
<dbReference type="GO" id="GO:0000139">
    <property type="term" value="C:Golgi membrane"/>
    <property type="evidence" value="ECO:0007669"/>
    <property type="project" value="UniProtKB-SubCell"/>
</dbReference>
<comment type="similarity">
    <text evidence="5 15">Belongs to the glycosyltransferase 31 family.</text>
</comment>
<comment type="pathway">
    <text evidence="3">Glycan metabolism; chondroitin sulfate biosynthesis.</text>
</comment>
<evidence type="ECO:0000256" key="9">
    <source>
        <dbReference type="ARBA" id="ARBA00022968"/>
    </source>
</evidence>
<accession>A0A0B6Y861</accession>
<sequence length="353" mass="40989">MGLLIKRLPYRERHLTRRAFIFMAGGVLLSLVFLAFLLLCQLPCAENQYSYEYEQWKRGRSFLTPSKYSRYTLVILIISGPDNLNERNTIRQTWLTGIDDSFVLFRFVVGTAALDKEKAIQLTREDATNKDMVLLNNVKDSYNELTFKVLQALVWLDKHAEYQYVLKVDDDSFVFVSGVLLELQFKPKERLYWGFFDGRANVKTLGKWKETNWNLCDKYLPYARGGGYVLSFDLVNFIARNSDLLQLYLSEDVSVGAWLAPLKVNRHHDQNFDTEYMSRGCLNTYLVLHKQSAVSLRELQDNLETLGVLCKTETVLRGSYEYNWTYPPSQCCNRALVQQKGAKKKKSEIIKNI</sequence>
<evidence type="ECO:0000256" key="6">
    <source>
        <dbReference type="ARBA" id="ARBA00022676"/>
    </source>
</evidence>
<dbReference type="PANTHER" id="PTHR11214">
    <property type="entry name" value="BETA-1,3-N-ACETYLGLUCOSAMINYLTRANSFERASE"/>
    <property type="match status" value="1"/>
</dbReference>
<keyword evidence="12 15" id="KW-0472">Membrane</keyword>
<keyword evidence="9 15" id="KW-0735">Signal-anchor</keyword>
<proteinExistence type="inferred from homology"/>
<keyword evidence="7" id="KW-0808">Transferase</keyword>
<evidence type="ECO:0000256" key="12">
    <source>
        <dbReference type="ARBA" id="ARBA00023136"/>
    </source>
</evidence>
<dbReference type="AlphaFoldDB" id="A0A0B6Y861"/>
<name>A0A0B6Y861_9EUPU</name>
<dbReference type="Pfam" id="PF01762">
    <property type="entry name" value="Galactosyl_T"/>
    <property type="match status" value="1"/>
</dbReference>